<gene>
    <name evidence="3" type="ORF">C2L80_09575</name>
</gene>
<dbReference type="Pfam" id="PF24481">
    <property type="entry name" value="CT398_CC"/>
    <property type="match status" value="1"/>
</dbReference>
<feature type="coiled-coil region" evidence="1">
    <location>
        <begin position="40"/>
        <end position="130"/>
    </location>
</feature>
<dbReference type="RefSeq" id="WP_103263107.1">
    <property type="nucleotide sequence ID" value="NZ_PPEL01000061.1"/>
</dbReference>
<evidence type="ECO:0000313" key="4">
    <source>
        <dbReference type="Proteomes" id="UP000236488"/>
    </source>
</evidence>
<evidence type="ECO:0000259" key="2">
    <source>
        <dbReference type="Pfam" id="PF24481"/>
    </source>
</evidence>
<keyword evidence="4" id="KW-1185">Reference proteome</keyword>
<organism evidence="3 4">
    <name type="scientific">Rubneribacter badeniensis</name>
    <dbReference type="NCBI Taxonomy" id="2070688"/>
    <lineage>
        <taxon>Bacteria</taxon>
        <taxon>Bacillati</taxon>
        <taxon>Actinomycetota</taxon>
        <taxon>Coriobacteriia</taxon>
        <taxon>Eggerthellales</taxon>
        <taxon>Eggerthellaceae</taxon>
        <taxon>Rubneribacter</taxon>
    </lineage>
</organism>
<protein>
    <recommendedName>
        <fullName evidence="2">CT398-like coiled coil hairpin domain-containing protein</fullName>
    </recommendedName>
</protein>
<comment type="caution">
    <text evidence="3">The sequence shown here is derived from an EMBL/GenBank/DDBJ whole genome shotgun (WGS) entry which is preliminary data.</text>
</comment>
<dbReference type="AlphaFoldDB" id="A0A2K2U3K5"/>
<keyword evidence="1" id="KW-0175">Coiled coil</keyword>
<dbReference type="EMBL" id="PPEL01000061">
    <property type="protein sequence ID" value="PNV64881.1"/>
    <property type="molecule type" value="Genomic_DNA"/>
</dbReference>
<reference evidence="3 4" key="1">
    <citation type="journal article" date="2018" name="Int. J. Syst. Evol. Microbiol.">
        <title>Rubneribacter badeniensis gen. nov., sp. nov. and Enteroscipio rubneri gen. nov., sp. nov., new members of the Eggerthellaceae isolated from human faeces.</title>
        <authorList>
            <person name="Danylec N."/>
            <person name="Gobl A."/>
            <person name="Stoll D.A."/>
            <person name="Hetzer B."/>
            <person name="Kulling S.E."/>
            <person name="Huch M."/>
        </authorList>
    </citation>
    <scope>NUCLEOTIDE SEQUENCE [LARGE SCALE GENOMIC DNA]</scope>
    <source>
        <strain evidence="3 4">ResAG-85</strain>
    </source>
</reference>
<name>A0A2K2U3K5_9ACTN</name>
<accession>A0A2K2U3K5</accession>
<proteinExistence type="predicted"/>
<evidence type="ECO:0000256" key="1">
    <source>
        <dbReference type="SAM" id="Coils"/>
    </source>
</evidence>
<dbReference type="Gene3D" id="1.10.287.1490">
    <property type="match status" value="1"/>
</dbReference>
<feature type="domain" description="CT398-like coiled coil hairpin" evidence="2">
    <location>
        <begin position="14"/>
        <end position="193"/>
    </location>
</feature>
<sequence length="239" mass="26391">MHVDTGDLATLLKLQHIDLEILRANKRLEELPQRKAILEARTKRKAVEQKRAQLDALRADVERRLSNVGEEDAALAEKQRRAQAEIDEARGDYRSVEARSKELDGFARRRDELEARLSAIGEELEKVEGVQAQVARMLSDLDAEERAATESFVREGGALKDALFRNEAERASLASFLPKELLASYEKIAARTGGVAVGRLQGESCGACRMAIEGGRLIDMKGQGNVGVCPQCGRLLVLE</sequence>
<evidence type="ECO:0000313" key="3">
    <source>
        <dbReference type="EMBL" id="PNV64881.1"/>
    </source>
</evidence>
<dbReference type="Proteomes" id="UP000236488">
    <property type="component" value="Unassembled WGS sequence"/>
</dbReference>
<dbReference type="InterPro" id="IPR056003">
    <property type="entry name" value="CT398_CC_hairpin"/>
</dbReference>